<evidence type="ECO:0000256" key="4">
    <source>
        <dbReference type="PROSITE-ProRule" id="PRU00504"/>
    </source>
</evidence>
<evidence type="ECO:0000256" key="1">
    <source>
        <dbReference type="ARBA" id="ARBA00022729"/>
    </source>
</evidence>
<keyword evidence="1" id="KW-0732">Signal</keyword>
<dbReference type="PANTHER" id="PTHR10680">
    <property type="entry name" value="PEPTIDYL-GLYCINE ALPHA-AMIDATING MONOOXYGENASE"/>
    <property type="match status" value="1"/>
</dbReference>
<evidence type="ECO:0008006" key="7">
    <source>
        <dbReference type="Google" id="ProtNLM"/>
    </source>
</evidence>
<dbReference type="InterPro" id="IPR011042">
    <property type="entry name" value="6-blade_b-propeller_TolB-like"/>
</dbReference>
<dbReference type="OrthoDB" id="9799230at2"/>
<evidence type="ECO:0000256" key="3">
    <source>
        <dbReference type="ARBA" id="ARBA00023180"/>
    </source>
</evidence>
<keyword evidence="2" id="KW-0677">Repeat</keyword>
<evidence type="ECO:0000256" key="2">
    <source>
        <dbReference type="ARBA" id="ARBA00022737"/>
    </source>
</evidence>
<evidence type="ECO:0000313" key="6">
    <source>
        <dbReference type="Proteomes" id="UP000199226"/>
    </source>
</evidence>
<name>A0A1G9S1K4_9SPHI</name>
<dbReference type="RefSeq" id="WP_090703586.1">
    <property type="nucleotide sequence ID" value="NZ_FNHH01000009.1"/>
</dbReference>
<feature type="repeat" description="NHL" evidence="4">
    <location>
        <begin position="186"/>
        <end position="232"/>
    </location>
</feature>
<dbReference type="PROSITE" id="PS51125">
    <property type="entry name" value="NHL"/>
    <property type="match status" value="1"/>
</dbReference>
<dbReference type="EMBL" id="FNHH01000009">
    <property type="protein sequence ID" value="SDM29363.1"/>
    <property type="molecule type" value="Genomic_DNA"/>
</dbReference>
<dbReference type="Proteomes" id="UP000199226">
    <property type="component" value="Unassembled WGS sequence"/>
</dbReference>
<evidence type="ECO:0000313" key="5">
    <source>
        <dbReference type="EMBL" id="SDM29363.1"/>
    </source>
</evidence>
<proteinExistence type="predicted"/>
<dbReference type="InterPro" id="IPR001258">
    <property type="entry name" value="NHL_repeat"/>
</dbReference>
<dbReference type="AlphaFoldDB" id="A0A1G9S1K4"/>
<keyword evidence="6" id="KW-1185">Reference proteome</keyword>
<dbReference type="PANTHER" id="PTHR10680:SF38">
    <property type="entry name" value="BLL1368 PROTEIN"/>
    <property type="match status" value="1"/>
</dbReference>
<dbReference type="SUPFAM" id="SSF101898">
    <property type="entry name" value="NHL repeat"/>
    <property type="match status" value="1"/>
</dbReference>
<accession>A0A1G9S1K4</accession>
<dbReference type="STRING" id="990371.SAMN05421813_10933"/>
<reference evidence="6" key="1">
    <citation type="submission" date="2016-10" db="EMBL/GenBank/DDBJ databases">
        <authorList>
            <person name="Varghese N."/>
            <person name="Submissions S."/>
        </authorList>
    </citation>
    <scope>NUCLEOTIDE SEQUENCE [LARGE SCALE GENOMIC DNA]</scope>
    <source>
        <strain evidence="6">DSM 24536</strain>
    </source>
</reference>
<gene>
    <name evidence="5" type="ORF">SAMN05421813_10933</name>
</gene>
<organism evidence="5 6">
    <name type="scientific">Daejeonella rubra</name>
    <dbReference type="NCBI Taxonomy" id="990371"/>
    <lineage>
        <taxon>Bacteria</taxon>
        <taxon>Pseudomonadati</taxon>
        <taxon>Bacteroidota</taxon>
        <taxon>Sphingobacteriia</taxon>
        <taxon>Sphingobacteriales</taxon>
        <taxon>Sphingobacteriaceae</taxon>
        <taxon>Daejeonella</taxon>
    </lineage>
</organism>
<keyword evidence="3" id="KW-0325">Glycoprotein</keyword>
<protein>
    <recommendedName>
        <fullName evidence="7">6-bladed beta-propeller</fullName>
    </recommendedName>
</protein>
<dbReference type="Gene3D" id="2.120.10.30">
    <property type="entry name" value="TolB, C-terminal domain"/>
    <property type="match status" value="1"/>
</dbReference>
<sequence length="341" mass="38193">MDRRKFIQNSAGVTASFFIAKDLFAVDKGPVYGHNNMKYTLDTKWGTLDSAKFPVNDCHEMVQDKKGRIILLTNETKNNILIYNKSGKLLDSWGHDFPGGHGLTIADENGTQFLYITDTSKHQVYKTTMDGKILMTIDVPMDPGIYKNAKEFVPTEVAVDSNGDFFIADGYGYQYILHYGHDGKFKGYFGGRGKGDEHLDNAHGIVVDRRSGTPSLLVTDRTRNCFKRFSMDGKLLEIINLPGACVCRPVIKNDYLYAAVLRSPNLDNTGSGFTTILDKDNKVVSNIGGTEPVYKDGKLQPMSQAEKIFVHPHDVCVDDDENLYVAQWASGKVYPYKFKRV</sequence>